<proteinExistence type="inferred from homology"/>
<dbReference type="Gene3D" id="1.25.40.390">
    <property type="match status" value="1"/>
</dbReference>
<dbReference type="RefSeq" id="WP_090998316.1">
    <property type="nucleotide sequence ID" value="NZ_FOPP01000018.1"/>
</dbReference>
<dbReference type="GO" id="GO:0009279">
    <property type="term" value="C:cell outer membrane"/>
    <property type="evidence" value="ECO:0007669"/>
    <property type="project" value="UniProtKB-SubCell"/>
</dbReference>
<reference evidence="8 9" key="1">
    <citation type="submission" date="2016-10" db="EMBL/GenBank/DDBJ databases">
        <authorList>
            <person name="de Groot N.N."/>
        </authorList>
    </citation>
    <scope>NUCLEOTIDE SEQUENCE [LARGE SCALE GENOMIC DNA]</scope>
    <source>
        <strain evidence="8 9">DSM 18684</strain>
    </source>
</reference>
<evidence type="ECO:0000259" key="7">
    <source>
        <dbReference type="Pfam" id="PF14322"/>
    </source>
</evidence>
<evidence type="ECO:0000256" key="3">
    <source>
        <dbReference type="ARBA" id="ARBA00022729"/>
    </source>
</evidence>
<evidence type="ECO:0000256" key="5">
    <source>
        <dbReference type="ARBA" id="ARBA00023237"/>
    </source>
</evidence>
<comment type="similarity">
    <text evidence="2">Belongs to the SusD family.</text>
</comment>
<dbReference type="InterPro" id="IPR033985">
    <property type="entry name" value="SusD-like_N"/>
</dbReference>
<keyword evidence="3" id="KW-0732">Signal</keyword>
<name>A0A1I3APA5_9SPHI</name>
<feature type="domain" description="SusD-like N-terminal" evidence="7">
    <location>
        <begin position="29"/>
        <end position="230"/>
    </location>
</feature>
<organism evidence="8 9">
    <name type="scientific">Pedobacter insulae</name>
    <dbReference type="NCBI Taxonomy" id="414048"/>
    <lineage>
        <taxon>Bacteria</taxon>
        <taxon>Pseudomonadati</taxon>
        <taxon>Bacteroidota</taxon>
        <taxon>Sphingobacteriia</taxon>
        <taxon>Sphingobacteriales</taxon>
        <taxon>Sphingobacteriaceae</taxon>
        <taxon>Pedobacter</taxon>
    </lineage>
</organism>
<accession>A0A1I3APA5</accession>
<dbReference type="InterPro" id="IPR011990">
    <property type="entry name" value="TPR-like_helical_dom_sf"/>
</dbReference>
<evidence type="ECO:0000313" key="8">
    <source>
        <dbReference type="EMBL" id="SFH51810.1"/>
    </source>
</evidence>
<dbReference type="AlphaFoldDB" id="A0A1I3APA5"/>
<sequence>MKKSFLFSQVAKYFLFLISILFMTSCEKDWLEKKPDKSMVVPKSVADYQAILNYQTRLNYVYGLYPIYATDEFYTTRNGWNTRSDRERNTYIWASELNSDISEWVNMYQTVFYANAALNGLDQLSASEKNGDDWKNARGCGLFFRALSFYWLSQLFSAPYDAKTSETDLGIVLRLDPNPEKALGRASVKDTYDRILDDLTNANQLLYNVPAYPTTPSKWSSNALLSRIHLTMGNYEQALSFATASLALKDNLMNYNDVVPVSNFQTFQPFNEEVLLDAYTGSSGTFLPYATGASSVDTILYGSYSQNDLRKSLLYYPQGNRVIYRGEYSGRRFYPFTGLATNEVYLIKAECEARLGQTAAAMNTLNTLLKTRWRTGTFVPFLASSQREALNIILAERRKELVFTGLRWVDLRRLNKDPDYAVTLIRKFEDGEIFTLPPNDPRYVFPIPQAEIELTGIEQNVR</sequence>
<keyword evidence="5" id="KW-0998">Cell outer membrane</keyword>
<dbReference type="Pfam" id="PF14322">
    <property type="entry name" value="SusD-like_3"/>
    <property type="match status" value="1"/>
</dbReference>
<dbReference type="EMBL" id="FOPP01000018">
    <property type="protein sequence ID" value="SFH51810.1"/>
    <property type="molecule type" value="Genomic_DNA"/>
</dbReference>
<evidence type="ECO:0000256" key="1">
    <source>
        <dbReference type="ARBA" id="ARBA00004442"/>
    </source>
</evidence>
<evidence type="ECO:0000256" key="2">
    <source>
        <dbReference type="ARBA" id="ARBA00006275"/>
    </source>
</evidence>
<dbReference type="InterPro" id="IPR012944">
    <property type="entry name" value="SusD_RagB_dom"/>
</dbReference>
<dbReference type="STRING" id="414048.SAMN04489864_1186"/>
<dbReference type="OrthoDB" id="653598at2"/>
<evidence type="ECO:0000259" key="6">
    <source>
        <dbReference type="Pfam" id="PF07980"/>
    </source>
</evidence>
<protein>
    <submittedName>
        <fullName evidence="8">SusD family protein</fullName>
    </submittedName>
</protein>
<keyword evidence="9" id="KW-1185">Reference proteome</keyword>
<dbReference type="Pfam" id="PF07980">
    <property type="entry name" value="SusD_RagB"/>
    <property type="match status" value="1"/>
</dbReference>
<gene>
    <name evidence="8" type="ORF">SAMN04489864_1186</name>
</gene>
<dbReference type="PROSITE" id="PS51257">
    <property type="entry name" value="PROKAR_LIPOPROTEIN"/>
    <property type="match status" value="1"/>
</dbReference>
<dbReference type="SUPFAM" id="SSF48452">
    <property type="entry name" value="TPR-like"/>
    <property type="match status" value="1"/>
</dbReference>
<keyword evidence="4" id="KW-0472">Membrane</keyword>
<evidence type="ECO:0000256" key="4">
    <source>
        <dbReference type="ARBA" id="ARBA00023136"/>
    </source>
</evidence>
<comment type="subcellular location">
    <subcellularLocation>
        <location evidence="1">Cell outer membrane</location>
    </subcellularLocation>
</comment>
<dbReference type="Proteomes" id="UP000199666">
    <property type="component" value="Unassembled WGS sequence"/>
</dbReference>
<evidence type="ECO:0000313" key="9">
    <source>
        <dbReference type="Proteomes" id="UP000199666"/>
    </source>
</evidence>
<feature type="domain" description="RagB/SusD" evidence="6">
    <location>
        <begin position="343"/>
        <end position="454"/>
    </location>
</feature>